<dbReference type="Pfam" id="PF08031">
    <property type="entry name" value="BBE"/>
    <property type="match status" value="1"/>
</dbReference>
<feature type="domain" description="FAD-binding PCMH-type" evidence="6">
    <location>
        <begin position="58"/>
        <end position="231"/>
    </location>
</feature>
<dbReference type="InterPro" id="IPR006094">
    <property type="entry name" value="Oxid_FAD_bind_N"/>
</dbReference>
<dbReference type="EMBL" id="ML977616">
    <property type="protein sequence ID" value="KAF1997187.1"/>
    <property type="molecule type" value="Genomic_DNA"/>
</dbReference>
<dbReference type="Pfam" id="PF01565">
    <property type="entry name" value="FAD_binding_4"/>
    <property type="match status" value="1"/>
</dbReference>
<evidence type="ECO:0000256" key="2">
    <source>
        <dbReference type="ARBA" id="ARBA00022630"/>
    </source>
</evidence>
<comment type="similarity">
    <text evidence="1">Belongs to the oxygen-dependent FAD-linked oxidoreductase family.</text>
</comment>
<dbReference type="AlphaFoldDB" id="A0A6A5W770"/>
<dbReference type="InterPro" id="IPR012951">
    <property type="entry name" value="BBE"/>
</dbReference>
<dbReference type="InterPro" id="IPR016169">
    <property type="entry name" value="FAD-bd_PCMH_sub2"/>
</dbReference>
<proteinExistence type="inferred from homology"/>
<keyword evidence="4" id="KW-0560">Oxidoreductase</keyword>
<dbReference type="SUPFAM" id="SSF56176">
    <property type="entry name" value="FAD-binding/transporter-associated domain-like"/>
    <property type="match status" value="1"/>
</dbReference>
<dbReference type="Proteomes" id="UP000799779">
    <property type="component" value="Unassembled WGS sequence"/>
</dbReference>
<dbReference type="GO" id="GO:0071949">
    <property type="term" value="F:FAD binding"/>
    <property type="evidence" value="ECO:0007669"/>
    <property type="project" value="InterPro"/>
</dbReference>
<evidence type="ECO:0000313" key="8">
    <source>
        <dbReference type="Proteomes" id="UP000799779"/>
    </source>
</evidence>
<accession>A0A6A5W770</accession>
<keyword evidence="5" id="KW-0732">Signal</keyword>
<feature type="chain" id="PRO_5025681851" evidence="5">
    <location>
        <begin position="21"/>
        <end position="495"/>
    </location>
</feature>
<sequence length="495" mass="54060">MKYAIIIGGFLSTGLVQALAGPSPGECLEYILGSKNVPVKWINDPAYGDLTEPFNLRLQYKPIAIVIPTTNQHVQDAVVAAGKCGVKVQAKSGGHSYASFSSGGQDGSMMIDLQSFQEVTVDQNTGIATVGAGVRIGNLAQGIWDQGKRALPHGTCPGVGIGGHATHGGYGHASRNWGLSMDTIVGAEVVLADGSLVYASANQNFELYWAIRGAAESFGIITSFKFQTRNAPESVTYFQFQWSGLFKSKTDFVKTFLHIQDFATNGTVVDNRISFGIYMDGTVVSLGGAFFGSVEEFEQRVKPEFLRGVPAPVNVNVGSYSWYDYLVLVSDKDTIKEPLTGYDEHDHFFAKSVTVPEKDGLKENTFNQLWDYLSKGSPAPYFIITNLYGGPGSSINYKTEHFAAYADRDSLWVLQNYGDTENPANIDFINGINDVIIKSQPETTFGAYLNYVDPSYDAATAHKVYYGDAIYGKLLKLKQKYDPRKIFWNPQAIGA</sequence>
<dbReference type="Gene3D" id="3.40.462.20">
    <property type="match status" value="1"/>
</dbReference>
<keyword evidence="2" id="KW-0285">Flavoprotein</keyword>
<dbReference type="PROSITE" id="PS51387">
    <property type="entry name" value="FAD_PCMH"/>
    <property type="match status" value="1"/>
</dbReference>
<dbReference type="OrthoDB" id="407275at2759"/>
<dbReference type="PANTHER" id="PTHR42973:SF15">
    <property type="entry name" value="FAD-BINDING PCMH-TYPE DOMAIN-CONTAINING PROTEIN"/>
    <property type="match status" value="1"/>
</dbReference>
<dbReference type="InterPro" id="IPR016166">
    <property type="entry name" value="FAD-bd_PCMH"/>
</dbReference>
<evidence type="ECO:0000256" key="3">
    <source>
        <dbReference type="ARBA" id="ARBA00022827"/>
    </source>
</evidence>
<evidence type="ECO:0000256" key="5">
    <source>
        <dbReference type="SAM" id="SignalP"/>
    </source>
</evidence>
<evidence type="ECO:0000259" key="6">
    <source>
        <dbReference type="PROSITE" id="PS51387"/>
    </source>
</evidence>
<reference evidence="7" key="1">
    <citation type="journal article" date="2020" name="Stud. Mycol.">
        <title>101 Dothideomycetes genomes: a test case for predicting lifestyles and emergence of pathogens.</title>
        <authorList>
            <person name="Haridas S."/>
            <person name="Albert R."/>
            <person name="Binder M."/>
            <person name="Bloem J."/>
            <person name="Labutti K."/>
            <person name="Salamov A."/>
            <person name="Andreopoulos B."/>
            <person name="Baker S."/>
            <person name="Barry K."/>
            <person name="Bills G."/>
            <person name="Bluhm B."/>
            <person name="Cannon C."/>
            <person name="Castanera R."/>
            <person name="Culley D."/>
            <person name="Daum C."/>
            <person name="Ezra D."/>
            <person name="Gonzalez J."/>
            <person name="Henrissat B."/>
            <person name="Kuo A."/>
            <person name="Liang C."/>
            <person name="Lipzen A."/>
            <person name="Lutzoni F."/>
            <person name="Magnuson J."/>
            <person name="Mondo S."/>
            <person name="Nolan M."/>
            <person name="Ohm R."/>
            <person name="Pangilinan J."/>
            <person name="Park H.-J."/>
            <person name="Ramirez L."/>
            <person name="Alfaro M."/>
            <person name="Sun H."/>
            <person name="Tritt A."/>
            <person name="Yoshinaga Y."/>
            <person name="Zwiers L.-H."/>
            <person name="Turgeon B."/>
            <person name="Goodwin S."/>
            <person name="Spatafora J."/>
            <person name="Crous P."/>
            <person name="Grigoriev I."/>
        </authorList>
    </citation>
    <scope>NUCLEOTIDE SEQUENCE</scope>
    <source>
        <strain evidence="7">CBS 123094</strain>
    </source>
</reference>
<dbReference type="InterPro" id="IPR050416">
    <property type="entry name" value="FAD-linked_Oxidoreductase"/>
</dbReference>
<feature type="signal peptide" evidence="5">
    <location>
        <begin position="1"/>
        <end position="20"/>
    </location>
</feature>
<evidence type="ECO:0000256" key="1">
    <source>
        <dbReference type="ARBA" id="ARBA00005466"/>
    </source>
</evidence>
<dbReference type="Gene3D" id="3.30.465.10">
    <property type="match status" value="1"/>
</dbReference>
<dbReference type="PANTHER" id="PTHR42973">
    <property type="entry name" value="BINDING OXIDOREDUCTASE, PUTATIVE (AFU_ORTHOLOGUE AFUA_1G17690)-RELATED"/>
    <property type="match status" value="1"/>
</dbReference>
<keyword evidence="8" id="KW-1185">Reference proteome</keyword>
<dbReference type="InterPro" id="IPR036318">
    <property type="entry name" value="FAD-bd_PCMH-like_sf"/>
</dbReference>
<gene>
    <name evidence="7" type="ORF">P154DRAFT_547499</name>
</gene>
<organism evidence="7 8">
    <name type="scientific">Amniculicola lignicola CBS 123094</name>
    <dbReference type="NCBI Taxonomy" id="1392246"/>
    <lineage>
        <taxon>Eukaryota</taxon>
        <taxon>Fungi</taxon>
        <taxon>Dikarya</taxon>
        <taxon>Ascomycota</taxon>
        <taxon>Pezizomycotina</taxon>
        <taxon>Dothideomycetes</taxon>
        <taxon>Pleosporomycetidae</taxon>
        <taxon>Pleosporales</taxon>
        <taxon>Amniculicolaceae</taxon>
        <taxon>Amniculicola</taxon>
    </lineage>
</organism>
<name>A0A6A5W770_9PLEO</name>
<dbReference type="GO" id="GO:0016491">
    <property type="term" value="F:oxidoreductase activity"/>
    <property type="evidence" value="ECO:0007669"/>
    <property type="project" value="UniProtKB-KW"/>
</dbReference>
<evidence type="ECO:0000256" key="4">
    <source>
        <dbReference type="ARBA" id="ARBA00023002"/>
    </source>
</evidence>
<evidence type="ECO:0000313" key="7">
    <source>
        <dbReference type="EMBL" id="KAF1997187.1"/>
    </source>
</evidence>
<keyword evidence="3" id="KW-0274">FAD</keyword>
<protein>
    <submittedName>
        <fullName evidence="7">Glucooligosaccharide oxidase</fullName>
    </submittedName>
</protein>